<accession>U6SKF5</accession>
<dbReference type="EMBL" id="ATAE01000079">
    <property type="protein sequence ID" value="ERN51131.1"/>
    <property type="molecule type" value="Genomic_DNA"/>
</dbReference>
<dbReference type="AlphaFoldDB" id="U6SKF5"/>
<evidence type="ECO:0000313" key="1">
    <source>
        <dbReference type="EMBL" id="ERN51131.1"/>
    </source>
</evidence>
<proteinExistence type="predicted"/>
<gene>
    <name evidence="1" type="ORF">A33I_20885</name>
</gene>
<organism evidence="1 2">
    <name type="scientific">Alkalihalophilus marmarensis DSM 21297</name>
    <dbReference type="NCBI Taxonomy" id="1188261"/>
    <lineage>
        <taxon>Bacteria</taxon>
        <taxon>Bacillati</taxon>
        <taxon>Bacillota</taxon>
        <taxon>Bacilli</taxon>
        <taxon>Bacillales</taxon>
        <taxon>Bacillaceae</taxon>
        <taxon>Alkalihalophilus</taxon>
    </lineage>
</organism>
<sequence>MVTVLEAQEFMLTNYGENAFDGIEVAMPIEMFTEKAIENLHKIVNAKANSSARPSAPWT</sequence>
<reference evidence="1 2" key="1">
    <citation type="journal article" date="2013" name="Genome Announc.">
        <title>Genome Sequence of the Extreme Obligate Alkaliphile Bacillus marmarensis Strain DSM 21297.</title>
        <authorList>
            <person name="Wernick D.G."/>
            <person name="Choi K.Y."/>
            <person name="Tat C.A."/>
            <person name="Lafontaine Rivera J.G."/>
            <person name="Liao J.C."/>
        </authorList>
    </citation>
    <scope>NUCLEOTIDE SEQUENCE [LARGE SCALE GENOMIC DNA]</scope>
    <source>
        <strain evidence="1 2">DSM 21297</strain>
    </source>
</reference>
<dbReference type="Proteomes" id="UP000017170">
    <property type="component" value="Unassembled WGS sequence"/>
</dbReference>
<evidence type="ECO:0000313" key="2">
    <source>
        <dbReference type="Proteomes" id="UP000017170"/>
    </source>
</evidence>
<dbReference type="PATRIC" id="fig|1188261.3.peg.4007"/>
<keyword evidence="2" id="KW-1185">Reference proteome</keyword>
<protein>
    <submittedName>
        <fullName evidence="1">Uncharacterized protein</fullName>
    </submittedName>
</protein>
<comment type="caution">
    <text evidence="1">The sequence shown here is derived from an EMBL/GenBank/DDBJ whole genome shotgun (WGS) entry which is preliminary data.</text>
</comment>
<dbReference type="RefSeq" id="WP_022629975.1">
    <property type="nucleotide sequence ID" value="NZ_ATAE01000079.1"/>
</dbReference>
<name>U6SKF5_9BACI</name>